<evidence type="ECO:0008006" key="4">
    <source>
        <dbReference type="Google" id="ProtNLM"/>
    </source>
</evidence>
<gene>
    <name evidence="2" type="ORF">SY85_00345</name>
</gene>
<sequence length="368" mass="40934">MRLVILGIFLFCSWKAAEAQGCVAIRSNGASCTMDGIHSEAMLKESRPWIFSINTRYFKSYKHFVGTEEQKEREEQGTNVINHTFSTEFGLNRKLNERWALGLFVPVISNARSSMYEHYGNASKSPNARRSTHSFGLGDLRVAAYYWLLDPVKNSKGNVQLGAGIKLPTGDYKYQDYFWKNDTTKVLGPVDQSIQLGDGGTGFTAEYNAFYRLTRSWSLYSNGFYLFNPREQNGVSTARGSAVSPTAIAYGSDVMSVPDQFMFRAGINYSMKHFHFSGGMRIEGLPAEDLIGGSNGFRRPGYVLSAEPVIVYSLKQTQIYAAVPVALVRDRTQSVPDKIRTEKTGVYAQGDAAFADYSVNIGVAFSLK</sequence>
<dbReference type="AlphaFoldDB" id="A0A172TQ81"/>
<dbReference type="EMBL" id="CP011390">
    <property type="protein sequence ID" value="ANE49180.1"/>
    <property type="molecule type" value="Genomic_DNA"/>
</dbReference>
<dbReference type="RefSeq" id="WP_066401237.1">
    <property type="nucleotide sequence ID" value="NZ_CP011390.1"/>
</dbReference>
<protein>
    <recommendedName>
        <fullName evidence="4">Transporter</fullName>
    </recommendedName>
</protein>
<evidence type="ECO:0000313" key="3">
    <source>
        <dbReference type="Proteomes" id="UP000077177"/>
    </source>
</evidence>
<feature type="chain" id="PRO_5008000968" description="Transporter" evidence="1">
    <location>
        <begin position="20"/>
        <end position="368"/>
    </location>
</feature>
<dbReference type="OrthoDB" id="735059at2"/>
<dbReference type="PATRIC" id="fig|1492898.3.peg.77"/>
<proteinExistence type="predicted"/>
<evidence type="ECO:0000313" key="2">
    <source>
        <dbReference type="EMBL" id="ANE49180.1"/>
    </source>
</evidence>
<dbReference type="Proteomes" id="UP000077177">
    <property type="component" value="Chromosome"/>
</dbReference>
<name>A0A172TQ81_9BACT</name>
<dbReference type="STRING" id="1492898.SY85_00345"/>
<reference evidence="3" key="1">
    <citation type="submission" date="2015-01" db="EMBL/GenBank/DDBJ databases">
        <title>Flavisolibacter sp./LCS9/ whole genome sequencing.</title>
        <authorList>
            <person name="Kim M.K."/>
            <person name="Srinivasan S."/>
            <person name="Lee J.-J."/>
        </authorList>
    </citation>
    <scope>NUCLEOTIDE SEQUENCE [LARGE SCALE GENOMIC DNA]</scope>
    <source>
        <strain evidence="3">LCS9</strain>
    </source>
</reference>
<keyword evidence="3" id="KW-1185">Reference proteome</keyword>
<dbReference type="KEGG" id="fla:SY85_00345"/>
<reference evidence="2 3" key="2">
    <citation type="journal article" date="2016" name="Int. J. Syst. Evol. Microbiol.">
        <title>Flavisolibacter tropicus sp. nov., isolated from tropical soil.</title>
        <authorList>
            <person name="Lee J.J."/>
            <person name="Kang M.S."/>
            <person name="Kim G.S."/>
            <person name="Lee C.S."/>
            <person name="Lim S."/>
            <person name="Lee J."/>
            <person name="Roh S.H."/>
            <person name="Kang H."/>
            <person name="Ha J.M."/>
            <person name="Bae S."/>
            <person name="Jung H.Y."/>
            <person name="Kim M.K."/>
        </authorList>
    </citation>
    <scope>NUCLEOTIDE SEQUENCE [LARGE SCALE GENOMIC DNA]</scope>
    <source>
        <strain evidence="2 3">LCS9</strain>
    </source>
</reference>
<accession>A0A172TQ81</accession>
<keyword evidence="1" id="KW-0732">Signal</keyword>
<evidence type="ECO:0000256" key="1">
    <source>
        <dbReference type="SAM" id="SignalP"/>
    </source>
</evidence>
<organism evidence="2 3">
    <name type="scientific">Flavisolibacter tropicus</name>
    <dbReference type="NCBI Taxonomy" id="1492898"/>
    <lineage>
        <taxon>Bacteria</taxon>
        <taxon>Pseudomonadati</taxon>
        <taxon>Bacteroidota</taxon>
        <taxon>Chitinophagia</taxon>
        <taxon>Chitinophagales</taxon>
        <taxon>Chitinophagaceae</taxon>
        <taxon>Flavisolibacter</taxon>
    </lineage>
</organism>
<feature type="signal peptide" evidence="1">
    <location>
        <begin position="1"/>
        <end position="19"/>
    </location>
</feature>